<evidence type="ECO:0000313" key="2">
    <source>
        <dbReference type="EMBL" id="KAG6470187.1"/>
    </source>
</evidence>
<feature type="transmembrane region" description="Helical" evidence="1">
    <location>
        <begin position="12"/>
        <end position="33"/>
    </location>
</feature>
<organism evidence="2 3">
    <name type="scientific">Zingiber officinale</name>
    <name type="common">Ginger</name>
    <name type="synonym">Amomum zingiber</name>
    <dbReference type="NCBI Taxonomy" id="94328"/>
    <lineage>
        <taxon>Eukaryota</taxon>
        <taxon>Viridiplantae</taxon>
        <taxon>Streptophyta</taxon>
        <taxon>Embryophyta</taxon>
        <taxon>Tracheophyta</taxon>
        <taxon>Spermatophyta</taxon>
        <taxon>Magnoliopsida</taxon>
        <taxon>Liliopsida</taxon>
        <taxon>Zingiberales</taxon>
        <taxon>Zingiberaceae</taxon>
        <taxon>Zingiber</taxon>
    </lineage>
</organism>
<keyword evidence="1" id="KW-0472">Membrane</keyword>
<proteinExistence type="predicted"/>
<name>A0A8J5C993_ZINOF</name>
<dbReference type="Proteomes" id="UP000734854">
    <property type="component" value="Unassembled WGS sequence"/>
</dbReference>
<dbReference type="EMBL" id="JACMSC010000021">
    <property type="protein sequence ID" value="KAG6470187.1"/>
    <property type="molecule type" value="Genomic_DNA"/>
</dbReference>
<dbReference type="AlphaFoldDB" id="A0A8J5C993"/>
<accession>A0A8J5C993</accession>
<gene>
    <name evidence="2" type="ORF">ZIOFF_071244</name>
</gene>
<keyword evidence="3" id="KW-1185">Reference proteome</keyword>
<comment type="caution">
    <text evidence="2">The sequence shown here is derived from an EMBL/GenBank/DDBJ whole genome shotgun (WGS) entry which is preliminary data.</text>
</comment>
<evidence type="ECO:0000256" key="1">
    <source>
        <dbReference type="SAM" id="Phobius"/>
    </source>
</evidence>
<keyword evidence="1" id="KW-1133">Transmembrane helix</keyword>
<keyword evidence="1" id="KW-0812">Transmembrane</keyword>
<evidence type="ECO:0000313" key="3">
    <source>
        <dbReference type="Proteomes" id="UP000734854"/>
    </source>
</evidence>
<protein>
    <submittedName>
        <fullName evidence="2">Uncharacterized protein</fullName>
    </submittedName>
</protein>
<sequence>MNLSVLYTVSQSYIWAYASFQFALVILFAHVFYSVVRCCISSDGFDGGLGELYSRSNLIRVSSRMKPETLLELKMEMTQGSKTWRTRFKILTLCNMDKIIRKDFEIGLNTE</sequence>
<reference evidence="2 3" key="1">
    <citation type="submission" date="2020-08" db="EMBL/GenBank/DDBJ databases">
        <title>Plant Genome Project.</title>
        <authorList>
            <person name="Zhang R.-G."/>
        </authorList>
    </citation>
    <scope>NUCLEOTIDE SEQUENCE [LARGE SCALE GENOMIC DNA]</scope>
    <source>
        <tissue evidence="2">Rhizome</tissue>
    </source>
</reference>